<dbReference type="InterPro" id="IPR011989">
    <property type="entry name" value="ARM-like"/>
</dbReference>
<dbReference type="SUPFAM" id="SSF48371">
    <property type="entry name" value="ARM repeat"/>
    <property type="match status" value="1"/>
</dbReference>
<name>A0A3S2X777_9BACI</name>
<evidence type="ECO:0000313" key="1">
    <source>
        <dbReference type="EMBL" id="RVT59909.1"/>
    </source>
</evidence>
<accession>A0A3S2X777</accession>
<dbReference type="AlphaFoldDB" id="A0A3S2X777"/>
<dbReference type="RefSeq" id="WP_127739689.1">
    <property type="nucleotide sequence ID" value="NZ_RZTZ01000008.1"/>
</dbReference>
<evidence type="ECO:0000313" key="2">
    <source>
        <dbReference type="Proteomes" id="UP000288024"/>
    </source>
</evidence>
<sequence>MKWPFFNKKSYYPADNYSKEYIEEVLNYTQVSLLTKIPAIFELLLTSSPELKMRVAQVLYKCVSTLNVLDLSRLDSLFRERTSLHWSYDWKKENPESLIIPNMSEDEKTVILGLCSFHPNGYFREKALHKLAQQDTGKELPYLLLRCNDWVQEIKKPAERYIESLITPQYLEEIVKCLPYINNIDNNNVFKKVVQLLTKKETFPYLDKGTDSKVRSTRLACYQMMMNLNGVNKESIMKYYRKEKEPSLRLFIFNEWTRHITVDDFKSHYLLLKRDKSPTIRLQVLEKFNAYFPSERSKQLEAALLDKSRAMRVYARFLLTKHDTSYDFAKFYSQMITAHKSVHIAILGLGEVVRKEHAELITPYLKHHNVAIVKAAIRALAMLDGETYKSSFAALLNCKHRGISKAATKAIATLSYEDMKEFLYTLYEDTIYDHTKNNTALLLSSLPKWQALIYIIKFYVNTEDENISSLGERRLVRWIAQYNRSFVLPTKQQIETIKALLYNHRHDLEQQQVSAIEFCLKGIETRG</sequence>
<dbReference type="InterPro" id="IPR016024">
    <property type="entry name" value="ARM-type_fold"/>
</dbReference>
<dbReference type="Proteomes" id="UP000288024">
    <property type="component" value="Unassembled WGS sequence"/>
</dbReference>
<reference evidence="1 2" key="1">
    <citation type="submission" date="2019-01" db="EMBL/GenBank/DDBJ databases">
        <title>Bacillus sp. M5HDSG1-1, whole genome shotgun sequence.</title>
        <authorList>
            <person name="Tuo L."/>
        </authorList>
    </citation>
    <scope>NUCLEOTIDE SEQUENCE [LARGE SCALE GENOMIC DNA]</scope>
    <source>
        <strain evidence="1 2">M5HDSG1-1</strain>
    </source>
</reference>
<dbReference type="EMBL" id="RZTZ01000008">
    <property type="protein sequence ID" value="RVT59909.1"/>
    <property type="molecule type" value="Genomic_DNA"/>
</dbReference>
<dbReference type="Gene3D" id="1.25.10.10">
    <property type="entry name" value="Leucine-rich Repeat Variant"/>
    <property type="match status" value="1"/>
</dbReference>
<organism evidence="1 2">
    <name type="scientific">Niallia taxi</name>
    <dbReference type="NCBI Taxonomy" id="2499688"/>
    <lineage>
        <taxon>Bacteria</taxon>
        <taxon>Bacillati</taxon>
        <taxon>Bacillota</taxon>
        <taxon>Bacilli</taxon>
        <taxon>Bacillales</taxon>
        <taxon>Bacillaceae</taxon>
        <taxon>Niallia</taxon>
    </lineage>
</organism>
<proteinExistence type="predicted"/>
<keyword evidence="2" id="KW-1185">Reference proteome</keyword>
<protein>
    <submittedName>
        <fullName evidence="1">HEAT repeat domain-containing protein</fullName>
    </submittedName>
</protein>
<gene>
    <name evidence="1" type="ORF">EM808_18495</name>
</gene>
<comment type="caution">
    <text evidence="1">The sequence shown here is derived from an EMBL/GenBank/DDBJ whole genome shotgun (WGS) entry which is preliminary data.</text>
</comment>